<dbReference type="GO" id="GO:0005524">
    <property type="term" value="F:ATP binding"/>
    <property type="evidence" value="ECO:0007669"/>
    <property type="project" value="UniProtKB-KW"/>
</dbReference>
<dbReference type="Gene3D" id="3.40.50.300">
    <property type="entry name" value="P-loop containing nucleotide triphosphate hydrolases"/>
    <property type="match status" value="1"/>
</dbReference>
<keyword evidence="4" id="KW-0067">ATP-binding</keyword>
<comment type="catalytic activity">
    <reaction evidence="5">
        <text>ATP + H2O = ADP + phosphate + H(+)</text>
        <dbReference type="Rhea" id="RHEA:13065"/>
        <dbReference type="ChEBI" id="CHEBI:15377"/>
        <dbReference type="ChEBI" id="CHEBI:15378"/>
        <dbReference type="ChEBI" id="CHEBI:30616"/>
        <dbReference type="ChEBI" id="CHEBI:43474"/>
        <dbReference type="ChEBI" id="CHEBI:456216"/>
        <dbReference type="EC" id="3.6.4.13"/>
    </reaction>
</comment>
<keyword evidence="1" id="KW-0547">Nucleotide-binding</keyword>
<name>A0A6V7YAI0_MELEN</name>
<evidence type="ECO:0000256" key="1">
    <source>
        <dbReference type="ARBA" id="ARBA00022741"/>
    </source>
</evidence>
<dbReference type="Proteomes" id="UP000580250">
    <property type="component" value="Unassembled WGS sequence"/>
</dbReference>
<proteinExistence type="predicted"/>
<dbReference type="PANTHER" id="PTHR12131:SF1">
    <property type="entry name" value="ATP-DEPENDENT RNA HELICASE SUPV3L1, MITOCHONDRIAL-RELATED"/>
    <property type="match status" value="1"/>
</dbReference>
<evidence type="ECO:0000256" key="2">
    <source>
        <dbReference type="ARBA" id="ARBA00022801"/>
    </source>
</evidence>
<dbReference type="GO" id="GO:0070478">
    <property type="term" value="P:nuclear-transcribed mRNA catabolic process, 3'-5' exonucleolytic nonsense-mediated decay"/>
    <property type="evidence" value="ECO:0007669"/>
    <property type="project" value="TreeGrafter"/>
</dbReference>
<evidence type="ECO:0000256" key="6">
    <source>
        <dbReference type="SAM" id="MobiDB-lite"/>
    </source>
</evidence>
<evidence type="ECO:0000256" key="4">
    <source>
        <dbReference type="ARBA" id="ARBA00022840"/>
    </source>
</evidence>
<organism evidence="7 8">
    <name type="scientific">Meloidogyne enterolobii</name>
    <name type="common">Root-knot nematode worm</name>
    <name type="synonym">Meloidogyne mayaguensis</name>
    <dbReference type="NCBI Taxonomy" id="390850"/>
    <lineage>
        <taxon>Eukaryota</taxon>
        <taxon>Metazoa</taxon>
        <taxon>Ecdysozoa</taxon>
        <taxon>Nematoda</taxon>
        <taxon>Chromadorea</taxon>
        <taxon>Rhabditida</taxon>
        <taxon>Tylenchina</taxon>
        <taxon>Tylenchomorpha</taxon>
        <taxon>Tylenchoidea</taxon>
        <taxon>Meloidogynidae</taxon>
        <taxon>Meloidogyninae</taxon>
        <taxon>Meloidogyne</taxon>
    </lineage>
</organism>
<keyword evidence="3" id="KW-0347">Helicase</keyword>
<evidence type="ECO:0000256" key="3">
    <source>
        <dbReference type="ARBA" id="ARBA00022806"/>
    </source>
</evidence>
<dbReference type="InterPro" id="IPR027417">
    <property type="entry name" value="P-loop_NTPase"/>
</dbReference>
<evidence type="ECO:0000313" key="7">
    <source>
        <dbReference type="EMBL" id="CAD2208541.1"/>
    </source>
</evidence>
<dbReference type="GO" id="GO:0016787">
    <property type="term" value="F:hydrolase activity"/>
    <property type="evidence" value="ECO:0007669"/>
    <property type="project" value="UniProtKB-KW"/>
</dbReference>
<dbReference type="EMBL" id="CAJEWN010003770">
    <property type="protein sequence ID" value="CAD2208541.1"/>
    <property type="molecule type" value="Genomic_DNA"/>
</dbReference>
<accession>A0A6V7YAI0</accession>
<dbReference type="AlphaFoldDB" id="A0A6V7YAI0"/>
<gene>
    <name evidence="7" type="ORF">MENT_LOCUS62599</name>
</gene>
<dbReference type="OrthoDB" id="64767at2759"/>
<feature type="compositionally biased region" description="Basic residues" evidence="6">
    <location>
        <begin position="20"/>
        <end position="31"/>
    </location>
</feature>
<feature type="region of interest" description="Disordered" evidence="6">
    <location>
        <begin position="1"/>
        <end position="37"/>
    </location>
</feature>
<comment type="caution">
    <text evidence="7">The sequence shown here is derived from an EMBL/GenBank/DDBJ whole genome shotgun (WGS) entry which is preliminary data.</text>
</comment>
<protein>
    <submittedName>
        <fullName evidence="7">Uncharacterized protein</fullName>
    </submittedName>
</protein>
<dbReference type="GO" id="GO:0003724">
    <property type="term" value="F:RNA helicase activity"/>
    <property type="evidence" value="ECO:0007669"/>
    <property type="project" value="UniProtKB-EC"/>
</dbReference>
<feature type="compositionally biased region" description="Low complexity" evidence="6">
    <location>
        <begin position="8"/>
        <end position="19"/>
    </location>
</feature>
<evidence type="ECO:0000256" key="5">
    <source>
        <dbReference type="ARBA" id="ARBA00047984"/>
    </source>
</evidence>
<dbReference type="GO" id="GO:0055087">
    <property type="term" value="C:Ski complex"/>
    <property type="evidence" value="ECO:0007669"/>
    <property type="project" value="TreeGrafter"/>
</dbReference>
<evidence type="ECO:0000313" key="8">
    <source>
        <dbReference type="Proteomes" id="UP000580250"/>
    </source>
</evidence>
<dbReference type="InterPro" id="IPR050699">
    <property type="entry name" value="RNA-DNA_Helicase"/>
</dbReference>
<dbReference type="PANTHER" id="PTHR12131">
    <property type="entry name" value="ATP-DEPENDENT RNA AND DNA HELICASE"/>
    <property type="match status" value="1"/>
</dbReference>
<keyword evidence="2" id="KW-0378">Hydrolase</keyword>
<sequence length="208" mass="23753">MRHGFDNSEQSYSSALSKSSRSKRQSSKKSKVWNGQVGPVGGHPWQLNKNNKNVYINLISYLNTKDLLPMIVFIFSRQRCDETAQILNSVDLTSESEKFAIHHFFNRCIDRLTGSDKELPQVLLMQELCKRGFAVHHSGILPIIKEVVELLFQKGLVKILFATETFAMGVNMPARSVVFDSIEKHDGKEKRILNSTEYVQVVENFYLS</sequence>
<dbReference type="SUPFAM" id="SSF52540">
    <property type="entry name" value="P-loop containing nucleoside triphosphate hydrolases"/>
    <property type="match status" value="1"/>
</dbReference>
<reference evidence="7 8" key="1">
    <citation type="submission" date="2020-08" db="EMBL/GenBank/DDBJ databases">
        <authorList>
            <person name="Koutsovoulos G."/>
            <person name="Danchin GJ E."/>
        </authorList>
    </citation>
    <scope>NUCLEOTIDE SEQUENCE [LARGE SCALE GENOMIC DNA]</scope>
</reference>